<gene>
    <name evidence="4" type="ORF">HK105_205467</name>
</gene>
<keyword evidence="2" id="KW-0963">Cytoplasm</keyword>
<dbReference type="Gene3D" id="3.80.10.10">
    <property type="entry name" value="Ribonuclease Inhibitor"/>
    <property type="match status" value="1"/>
</dbReference>
<dbReference type="PANTHER" id="PTHR10901">
    <property type="entry name" value="TROPOMODULIN"/>
    <property type="match status" value="1"/>
</dbReference>
<sequence>MALATSADAIADRAVAAAVHELAEQGKPALVPELSEPVLVTPDPEPSAPVDGAAEEPRLVETTITEYVEIVEEEIVTTITEYIEVVEEESVVVIPAAAPAAAAAAAAAEVFAAATVIEPAVKRSVSRTSYAYDPMLRSSSRSSFARSDVDIPAPLARSAEHGPPMPTSAVTGAVRATNPILDEILHSLALIRDNDPSMTTFDIKDCTCFTLEHAVALGEALKDNTFLKTLIMHNARLLTQSAIEIAKGLAINESVESADLSGNSIGPAGMRALAEMLETNRGLIELRLDHQKSITPTGTDAEQTFARSLAKNTTLQKLSLSIRDVASRNQIDRSIARNKDAARKLLAKQKSMLSVA</sequence>
<dbReference type="EMBL" id="JADGIZ020000028">
    <property type="protein sequence ID" value="KAL2914924.1"/>
    <property type="molecule type" value="Genomic_DNA"/>
</dbReference>
<evidence type="ECO:0000313" key="5">
    <source>
        <dbReference type="Proteomes" id="UP001527925"/>
    </source>
</evidence>
<dbReference type="SMART" id="SM00368">
    <property type="entry name" value="LRR_RI"/>
    <property type="match status" value="3"/>
</dbReference>
<evidence type="ECO:0000313" key="4">
    <source>
        <dbReference type="EMBL" id="KAL2914924.1"/>
    </source>
</evidence>
<keyword evidence="3" id="KW-0206">Cytoskeleton</keyword>
<comment type="subcellular location">
    <subcellularLocation>
        <location evidence="1">Cytoplasm</location>
        <location evidence="1">Cytoskeleton</location>
    </subcellularLocation>
</comment>
<dbReference type="SUPFAM" id="SSF52047">
    <property type="entry name" value="RNI-like"/>
    <property type="match status" value="1"/>
</dbReference>
<reference evidence="4 5" key="1">
    <citation type="submission" date="2023-09" db="EMBL/GenBank/DDBJ databases">
        <title>Pangenome analysis of Batrachochytrium dendrobatidis and related Chytrids.</title>
        <authorList>
            <person name="Yacoub M.N."/>
            <person name="Stajich J.E."/>
            <person name="James T.Y."/>
        </authorList>
    </citation>
    <scope>NUCLEOTIDE SEQUENCE [LARGE SCALE GENOMIC DNA]</scope>
    <source>
        <strain evidence="4 5">JEL0888</strain>
    </source>
</reference>
<accession>A0ABR4N620</accession>
<comment type="caution">
    <text evidence="4">The sequence shown here is derived from an EMBL/GenBank/DDBJ whole genome shotgun (WGS) entry which is preliminary data.</text>
</comment>
<evidence type="ECO:0008006" key="6">
    <source>
        <dbReference type="Google" id="ProtNLM"/>
    </source>
</evidence>
<dbReference type="InterPro" id="IPR004934">
    <property type="entry name" value="TMOD"/>
</dbReference>
<evidence type="ECO:0000256" key="2">
    <source>
        <dbReference type="ARBA" id="ARBA00022490"/>
    </source>
</evidence>
<evidence type="ECO:0000256" key="3">
    <source>
        <dbReference type="ARBA" id="ARBA00023212"/>
    </source>
</evidence>
<name>A0ABR4N620_9FUNG</name>
<dbReference type="InterPro" id="IPR032675">
    <property type="entry name" value="LRR_dom_sf"/>
</dbReference>
<dbReference type="Proteomes" id="UP001527925">
    <property type="component" value="Unassembled WGS sequence"/>
</dbReference>
<proteinExistence type="predicted"/>
<evidence type="ECO:0000256" key="1">
    <source>
        <dbReference type="ARBA" id="ARBA00004245"/>
    </source>
</evidence>
<dbReference type="PANTHER" id="PTHR10901:SF6">
    <property type="entry name" value="TROPOMODULIN, ISOFORM N"/>
    <property type="match status" value="1"/>
</dbReference>
<keyword evidence="5" id="KW-1185">Reference proteome</keyword>
<organism evidence="4 5">
    <name type="scientific">Polyrhizophydium stewartii</name>
    <dbReference type="NCBI Taxonomy" id="2732419"/>
    <lineage>
        <taxon>Eukaryota</taxon>
        <taxon>Fungi</taxon>
        <taxon>Fungi incertae sedis</taxon>
        <taxon>Chytridiomycota</taxon>
        <taxon>Chytridiomycota incertae sedis</taxon>
        <taxon>Chytridiomycetes</taxon>
        <taxon>Rhizophydiales</taxon>
        <taxon>Rhizophydiales incertae sedis</taxon>
        <taxon>Polyrhizophydium</taxon>
    </lineage>
</organism>
<protein>
    <recommendedName>
        <fullName evidence="6">Tropomodulin</fullName>
    </recommendedName>
</protein>